<dbReference type="GO" id="GO:0052856">
    <property type="term" value="F:NAD(P)HX epimerase activity"/>
    <property type="evidence" value="ECO:0007669"/>
    <property type="project" value="TreeGrafter"/>
</dbReference>
<keyword evidence="9" id="KW-1185">Reference proteome</keyword>
<evidence type="ECO:0000256" key="2">
    <source>
        <dbReference type="ARBA" id="ARBA00022840"/>
    </source>
</evidence>
<keyword evidence="3 6" id="KW-0521">NADP</keyword>
<dbReference type="HAMAP" id="MF_01965">
    <property type="entry name" value="NADHX_dehydratase"/>
    <property type="match status" value="1"/>
</dbReference>
<dbReference type="GO" id="GO:0046496">
    <property type="term" value="P:nicotinamide nucleotide metabolic process"/>
    <property type="evidence" value="ECO:0007669"/>
    <property type="project" value="UniProtKB-UniRule"/>
</dbReference>
<comment type="cofactor">
    <cofactor evidence="6">
        <name>Mg(2+)</name>
        <dbReference type="ChEBI" id="CHEBI:18420"/>
    </cofactor>
</comment>
<dbReference type="Proteomes" id="UP000635071">
    <property type="component" value="Unassembled WGS sequence"/>
</dbReference>
<reference evidence="8" key="2">
    <citation type="submission" date="2020-09" db="EMBL/GenBank/DDBJ databases">
        <authorList>
            <person name="Sun Q."/>
            <person name="Zhou Y."/>
        </authorList>
    </citation>
    <scope>NUCLEOTIDE SEQUENCE</scope>
    <source>
        <strain evidence="8">CGMCC 1.15519</strain>
    </source>
</reference>
<reference evidence="8" key="1">
    <citation type="journal article" date="2014" name="Int. J. Syst. Evol. Microbiol.">
        <title>Complete genome sequence of Corynebacterium casei LMG S-19264T (=DSM 44701T), isolated from a smear-ripened cheese.</title>
        <authorList>
            <consortium name="US DOE Joint Genome Institute (JGI-PGF)"/>
            <person name="Walter F."/>
            <person name="Albersmeier A."/>
            <person name="Kalinowski J."/>
            <person name="Ruckert C."/>
        </authorList>
    </citation>
    <scope>NUCLEOTIDE SEQUENCE</scope>
    <source>
        <strain evidence="8">CGMCC 1.15519</strain>
    </source>
</reference>
<keyword evidence="4 6" id="KW-0520">NAD</keyword>
<dbReference type="AlphaFoldDB" id="A0A916ZUJ5"/>
<evidence type="ECO:0000259" key="7">
    <source>
        <dbReference type="PROSITE" id="PS51383"/>
    </source>
</evidence>
<proteinExistence type="inferred from homology"/>
<feature type="binding site" evidence="6">
    <location>
        <position position="237"/>
    </location>
    <ligand>
        <name>(6S)-NADPHX</name>
        <dbReference type="ChEBI" id="CHEBI:64076"/>
    </ligand>
</feature>
<comment type="similarity">
    <text evidence="6">Belongs to the NnrD/CARKD family.</text>
</comment>
<dbReference type="NCBIfam" id="TIGR00196">
    <property type="entry name" value="yjeF_cterm"/>
    <property type="match status" value="1"/>
</dbReference>
<evidence type="ECO:0000256" key="5">
    <source>
        <dbReference type="ARBA" id="ARBA00023239"/>
    </source>
</evidence>
<gene>
    <name evidence="6 8" type="primary">nnrD</name>
    <name evidence="8" type="ORF">GCM10011529_21660</name>
</gene>
<dbReference type="InterPro" id="IPR029056">
    <property type="entry name" value="Ribokinase-like"/>
</dbReference>
<dbReference type="PANTHER" id="PTHR12592">
    <property type="entry name" value="ATP-DEPENDENT (S)-NAD(P)H-HYDRATE DEHYDRATASE FAMILY MEMBER"/>
    <property type="match status" value="1"/>
</dbReference>
<dbReference type="GO" id="GO:0005524">
    <property type="term" value="F:ATP binding"/>
    <property type="evidence" value="ECO:0007669"/>
    <property type="project" value="UniProtKB-KW"/>
</dbReference>
<feature type="binding site" evidence="6">
    <location>
        <position position="117"/>
    </location>
    <ligand>
        <name>(6S)-NADPHX</name>
        <dbReference type="ChEBI" id="CHEBI:64076"/>
    </ligand>
</feature>
<dbReference type="GO" id="GO:0110051">
    <property type="term" value="P:metabolite repair"/>
    <property type="evidence" value="ECO:0007669"/>
    <property type="project" value="TreeGrafter"/>
</dbReference>
<evidence type="ECO:0000256" key="3">
    <source>
        <dbReference type="ARBA" id="ARBA00022857"/>
    </source>
</evidence>
<organism evidence="8 9">
    <name type="scientific">Sandarakinorhabdus glacialis</name>
    <dbReference type="NCBI Taxonomy" id="1614636"/>
    <lineage>
        <taxon>Bacteria</taxon>
        <taxon>Pseudomonadati</taxon>
        <taxon>Pseudomonadota</taxon>
        <taxon>Alphaproteobacteria</taxon>
        <taxon>Sphingomonadales</taxon>
        <taxon>Sphingosinicellaceae</taxon>
        <taxon>Sandarakinorhabdus</taxon>
    </lineage>
</organism>
<dbReference type="PANTHER" id="PTHR12592:SF0">
    <property type="entry name" value="ATP-DEPENDENT (S)-NAD(P)H-HYDRATE DEHYDRATASE"/>
    <property type="match status" value="1"/>
</dbReference>
<protein>
    <recommendedName>
        <fullName evidence="6">ADP-dependent (S)-NAD(P)H-hydrate dehydratase</fullName>
        <ecNumber evidence="6">4.2.1.136</ecNumber>
    </recommendedName>
    <alternativeName>
        <fullName evidence="6">ADP-dependent NAD(P)HX dehydratase</fullName>
    </alternativeName>
</protein>
<dbReference type="InterPro" id="IPR000631">
    <property type="entry name" value="CARKD"/>
</dbReference>
<sequence>MSDIKLNKALLRSLPLPEHGGNVDKDARGRALAIGGCTEMPGALLLSGVAALRAGAGKLQMATCASVAPMLALAVPEALVVQLTECDAGSGSGFGADNIEILCRRLPATDAILVGPGLAAGDAAHEFTRAILSADLGDAGLVLDAAPLAAIKSLRPLLHQRGGATVLTPHAGEMAAMLGINRDEVLADPAGIAARAAADLQAIIVLEGPNTVVAAPDGRLFRFAGGGVGLATLGSGDTLAGIALGLMARGAPPLSAAIWAVYVHGKAGKRLGKRIGRVGFLARELLAEVPRVIASVENA</sequence>
<dbReference type="RefSeq" id="WP_188762978.1">
    <property type="nucleotide sequence ID" value="NZ_BMJM01000007.1"/>
</dbReference>
<name>A0A916ZUJ5_9SPHN</name>
<comment type="function">
    <text evidence="6">Catalyzes the dehydration of the S-form of NAD(P)HX at the expense of ADP, which is converted to AMP. Together with NAD(P)HX epimerase, which catalyzes the epimerization of the S- and R-forms, the enzyme allows the repair of both epimers of NAD(P)HX, a damaged form of NAD(P)H that is a result of enzymatic or heat-dependent hydration.</text>
</comment>
<feature type="binding site" evidence="6">
    <location>
        <position position="43"/>
    </location>
    <ligand>
        <name>(6S)-NADPHX</name>
        <dbReference type="ChEBI" id="CHEBI:64076"/>
    </ligand>
</feature>
<evidence type="ECO:0000256" key="4">
    <source>
        <dbReference type="ARBA" id="ARBA00023027"/>
    </source>
</evidence>
<evidence type="ECO:0000313" key="9">
    <source>
        <dbReference type="Proteomes" id="UP000635071"/>
    </source>
</evidence>
<dbReference type="Gene3D" id="3.40.1190.20">
    <property type="match status" value="1"/>
</dbReference>
<comment type="caution">
    <text evidence="8">The sequence shown here is derived from an EMBL/GenBank/DDBJ whole genome shotgun (WGS) entry which is preliminary data.</text>
</comment>
<comment type="caution">
    <text evidence="6">Lacks conserved residue(s) required for the propagation of feature annotation.</text>
</comment>
<dbReference type="CDD" id="cd01171">
    <property type="entry name" value="YXKO-related"/>
    <property type="match status" value="1"/>
</dbReference>
<dbReference type="PROSITE" id="PS51383">
    <property type="entry name" value="YJEF_C_3"/>
    <property type="match status" value="1"/>
</dbReference>
<dbReference type="SUPFAM" id="SSF53613">
    <property type="entry name" value="Ribokinase-like"/>
    <property type="match status" value="1"/>
</dbReference>
<comment type="catalytic activity">
    <reaction evidence="6">
        <text>(6S)-NADPHX + ADP = AMP + phosphate + NADPH + H(+)</text>
        <dbReference type="Rhea" id="RHEA:32235"/>
        <dbReference type="ChEBI" id="CHEBI:15378"/>
        <dbReference type="ChEBI" id="CHEBI:43474"/>
        <dbReference type="ChEBI" id="CHEBI:57783"/>
        <dbReference type="ChEBI" id="CHEBI:64076"/>
        <dbReference type="ChEBI" id="CHEBI:456215"/>
        <dbReference type="ChEBI" id="CHEBI:456216"/>
        <dbReference type="EC" id="4.2.1.136"/>
    </reaction>
</comment>
<dbReference type="Pfam" id="PF01256">
    <property type="entry name" value="Carb_kinase"/>
    <property type="match status" value="1"/>
</dbReference>
<feature type="domain" description="YjeF C-terminal" evidence="7">
    <location>
        <begin position="8"/>
        <end position="296"/>
    </location>
</feature>
<comment type="subunit">
    <text evidence="6">Homotetramer.</text>
</comment>
<dbReference type="EMBL" id="BMJM01000007">
    <property type="protein sequence ID" value="GGE14940.1"/>
    <property type="molecule type" value="Genomic_DNA"/>
</dbReference>
<keyword evidence="5 6" id="KW-0456">Lyase</keyword>
<keyword evidence="1 6" id="KW-0547">Nucleotide-binding</keyword>
<accession>A0A916ZUJ5</accession>
<keyword evidence="2 6" id="KW-0067">ATP-binding</keyword>
<evidence type="ECO:0000256" key="6">
    <source>
        <dbReference type="HAMAP-Rule" id="MF_01965"/>
    </source>
</evidence>
<dbReference type="GO" id="GO:0052855">
    <property type="term" value="F:ADP-dependent NAD(P)H-hydrate dehydratase activity"/>
    <property type="evidence" value="ECO:0007669"/>
    <property type="project" value="UniProtKB-UniRule"/>
</dbReference>
<evidence type="ECO:0000256" key="1">
    <source>
        <dbReference type="ARBA" id="ARBA00022741"/>
    </source>
</evidence>
<feature type="binding site" evidence="6">
    <location>
        <position position="170"/>
    </location>
    <ligand>
        <name>(6S)-NADPHX</name>
        <dbReference type="ChEBI" id="CHEBI:64076"/>
    </ligand>
</feature>
<comment type="catalytic activity">
    <reaction evidence="6">
        <text>(6S)-NADHX + ADP = AMP + phosphate + NADH + H(+)</text>
        <dbReference type="Rhea" id="RHEA:32223"/>
        <dbReference type="ChEBI" id="CHEBI:15378"/>
        <dbReference type="ChEBI" id="CHEBI:43474"/>
        <dbReference type="ChEBI" id="CHEBI:57945"/>
        <dbReference type="ChEBI" id="CHEBI:64074"/>
        <dbReference type="ChEBI" id="CHEBI:456215"/>
        <dbReference type="ChEBI" id="CHEBI:456216"/>
        <dbReference type="EC" id="4.2.1.136"/>
    </reaction>
</comment>
<feature type="binding site" evidence="6">
    <location>
        <position position="236"/>
    </location>
    <ligand>
        <name>AMP</name>
        <dbReference type="ChEBI" id="CHEBI:456215"/>
    </ligand>
</feature>
<evidence type="ECO:0000313" key="8">
    <source>
        <dbReference type="EMBL" id="GGE14940.1"/>
    </source>
</evidence>
<dbReference type="EC" id="4.2.1.136" evidence="6"/>